<dbReference type="Proteomes" id="UP001597182">
    <property type="component" value="Unassembled WGS sequence"/>
</dbReference>
<feature type="non-terminal residue" evidence="1">
    <location>
        <position position="1"/>
    </location>
</feature>
<comment type="caution">
    <text evidence="1">The sequence shown here is derived from an EMBL/GenBank/DDBJ whole genome shotgun (WGS) entry which is preliminary data.</text>
</comment>
<keyword evidence="2" id="KW-1185">Reference proteome</keyword>
<organism evidence="1 2">
    <name type="scientific">Pseudonocardia benzenivorans</name>
    <dbReference type="NCBI Taxonomy" id="228005"/>
    <lineage>
        <taxon>Bacteria</taxon>
        <taxon>Bacillati</taxon>
        <taxon>Actinomycetota</taxon>
        <taxon>Actinomycetes</taxon>
        <taxon>Pseudonocardiales</taxon>
        <taxon>Pseudonocardiaceae</taxon>
        <taxon>Pseudonocardia</taxon>
    </lineage>
</organism>
<evidence type="ECO:0008006" key="3">
    <source>
        <dbReference type="Google" id="ProtNLM"/>
    </source>
</evidence>
<evidence type="ECO:0000313" key="2">
    <source>
        <dbReference type="Proteomes" id="UP001597182"/>
    </source>
</evidence>
<reference evidence="2" key="1">
    <citation type="journal article" date="2019" name="Int. J. Syst. Evol. Microbiol.">
        <title>The Global Catalogue of Microorganisms (GCM) 10K type strain sequencing project: providing services to taxonomists for standard genome sequencing and annotation.</title>
        <authorList>
            <consortium name="The Broad Institute Genomics Platform"/>
            <consortium name="The Broad Institute Genome Sequencing Center for Infectious Disease"/>
            <person name="Wu L."/>
            <person name="Ma J."/>
        </authorList>
    </citation>
    <scope>NUCLEOTIDE SEQUENCE [LARGE SCALE GENOMIC DNA]</scope>
    <source>
        <strain evidence="2">CCUG 49018</strain>
    </source>
</reference>
<evidence type="ECO:0000313" key="1">
    <source>
        <dbReference type="EMBL" id="MFD1236204.1"/>
    </source>
</evidence>
<proteinExistence type="predicted"/>
<dbReference type="RefSeq" id="WP_379653142.1">
    <property type="nucleotide sequence ID" value="NZ_JBHTMB010000209.1"/>
</dbReference>
<gene>
    <name evidence="1" type="ORF">ACFQ34_23180</name>
</gene>
<protein>
    <recommendedName>
        <fullName evidence="3">CHAD domain-containing protein</fullName>
    </recommendedName>
</protein>
<accession>A0ABW3VPI5</accession>
<dbReference type="EMBL" id="JBHTMB010000209">
    <property type="protein sequence ID" value="MFD1236204.1"/>
    <property type="molecule type" value="Genomic_DNA"/>
</dbReference>
<sequence length="250" mass="26405">AAGLSTPELEDAVAAVRARVASAADAGIGQAALAAWADTEAAAGELLDQAQQAERRRTELPNRIRSLTTRAAGIEGRAQSLPTTLSTLRRNYSLACSAGLERAGDDVAAAVTTARPALEAAVAAAVDDDWARALREVDAARAALDTADRLVTAVGERLRTLDEVRADPAARLAKARFTLRDAQQLVVANRARAAAEIPVLDALAERLDRAPGLLGATHPDYWSYLQELDAVTRAAQDTVSRVRQRLATGR</sequence>
<name>A0ABW3VPI5_9PSEU</name>